<gene>
    <name evidence="3" type="ORF">NGM99_18325</name>
</gene>
<feature type="domain" description="GAD-related" evidence="1">
    <location>
        <begin position="9"/>
        <end position="105"/>
    </location>
</feature>
<dbReference type="InterPro" id="IPR015002">
    <property type="entry name" value="T6SS_Tdi1_C"/>
</dbReference>
<dbReference type="InterPro" id="IPR014983">
    <property type="entry name" value="GAD-rel"/>
</dbReference>
<dbReference type="Proteomes" id="UP001205906">
    <property type="component" value="Unassembled WGS sequence"/>
</dbReference>
<evidence type="ECO:0000313" key="4">
    <source>
        <dbReference type="Proteomes" id="UP001205906"/>
    </source>
</evidence>
<proteinExistence type="predicted"/>
<name>A0ABT1CAA6_9HYPH</name>
<keyword evidence="4" id="KW-1185">Reference proteome</keyword>
<comment type="caution">
    <text evidence="3">The sequence shown here is derived from an EMBL/GenBank/DDBJ whole genome shotgun (WGS) entry which is preliminary data.</text>
</comment>
<evidence type="ECO:0000313" key="3">
    <source>
        <dbReference type="EMBL" id="MCO6051745.1"/>
    </source>
</evidence>
<dbReference type="EMBL" id="JAMXQS010000009">
    <property type="protein sequence ID" value="MCO6051745.1"/>
    <property type="molecule type" value="Genomic_DNA"/>
</dbReference>
<organism evidence="3 4">
    <name type="scientific">Mesorhizobium liriopis</name>
    <dbReference type="NCBI Taxonomy" id="2953882"/>
    <lineage>
        <taxon>Bacteria</taxon>
        <taxon>Pseudomonadati</taxon>
        <taxon>Pseudomonadota</taxon>
        <taxon>Alphaproteobacteria</taxon>
        <taxon>Hyphomicrobiales</taxon>
        <taxon>Phyllobacteriaceae</taxon>
        <taxon>Mesorhizobium</taxon>
    </lineage>
</organism>
<dbReference type="Pfam" id="PF08906">
    <property type="entry name" value="T6SS_Tdi1_C"/>
    <property type="match status" value="1"/>
</dbReference>
<evidence type="ECO:0000259" key="1">
    <source>
        <dbReference type="Pfam" id="PF08887"/>
    </source>
</evidence>
<reference evidence="3 4" key="1">
    <citation type="submission" date="2022-06" db="EMBL/GenBank/DDBJ databases">
        <title>Mesorhizobium sp. strain RP14 Genome sequencing and assembly.</title>
        <authorList>
            <person name="Kim I."/>
        </authorList>
    </citation>
    <scope>NUCLEOTIDE SEQUENCE [LARGE SCALE GENOMIC DNA]</scope>
    <source>
        <strain evidence="4">RP14(2022)</strain>
    </source>
</reference>
<feature type="domain" description="T6SS immunity protein Tdi1 C-terminal" evidence="2">
    <location>
        <begin position="139"/>
        <end position="204"/>
    </location>
</feature>
<protein>
    <submittedName>
        <fullName evidence="3">DUF1851 domain-containing protein</fullName>
    </submittedName>
</protein>
<dbReference type="Pfam" id="PF08887">
    <property type="entry name" value="GAD-like"/>
    <property type="match status" value="1"/>
</dbReference>
<sequence>MHENFTYYLKHYTPILQASRPDAAAANKIRQWVPPSLASFLCEEGFRRFHNGLFSLCDPDDFRSILALIFKADKDFHHKDCHVVGFSAFGVLQCWSKRLANFQINLPETSIYCRALTVPNWSPKASPNHLVAGVVPDKDAADFLDFRGEPMFDRCVEAYGSLEEGQCLGFVPALAISGAFSPMRSVEHIKRLSAAEHFTILAQLEEFQLVAVTAEEIVPVRSLG</sequence>
<evidence type="ECO:0000259" key="2">
    <source>
        <dbReference type="Pfam" id="PF08906"/>
    </source>
</evidence>
<accession>A0ABT1CAA6</accession>
<dbReference type="RefSeq" id="WP_252821626.1">
    <property type="nucleotide sequence ID" value="NZ_JAMXQS010000009.1"/>
</dbReference>